<feature type="domain" description="Solute-binding protein family 5" evidence="3">
    <location>
        <begin position="108"/>
        <end position="479"/>
    </location>
</feature>
<gene>
    <name evidence="4" type="ORF">CNE99_04475</name>
</gene>
<dbReference type="EMBL" id="NTKD01000016">
    <property type="protein sequence ID" value="PDH40024.1"/>
    <property type="molecule type" value="Genomic_DNA"/>
</dbReference>
<protein>
    <recommendedName>
        <fullName evidence="3">Solute-binding protein family 5 domain-containing protein</fullName>
    </recommendedName>
</protein>
<proteinExistence type="predicted"/>
<dbReference type="GO" id="GO:0015833">
    <property type="term" value="P:peptide transport"/>
    <property type="evidence" value="ECO:0007669"/>
    <property type="project" value="TreeGrafter"/>
</dbReference>
<dbReference type="SUPFAM" id="SSF53850">
    <property type="entry name" value="Periplasmic binding protein-like II"/>
    <property type="match status" value="1"/>
</dbReference>
<dbReference type="InterPro" id="IPR000914">
    <property type="entry name" value="SBP_5_dom"/>
</dbReference>
<dbReference type="InterPro" id="IPR039424">
    <property type="entry name" value="SBP_5"/>
</dbReference>
<dbReference type="Pfam" id="PF00496">
    <property type="entry name" value="SBP_bac_5"/>
    <property type="match status" value="1"/>
</dbReference>
<evidence type="ECO:0000256" key="1">
    <source>
        <dbReference type="ARBA" id="ARBA00022729"/>
    </source>
</evidence>
<dbReference type="PANTHER" id="PTHR30290">
    <property type="entry name" value="PERIPLASMIC BINDING COMPONENT OF ABC TRANSPORTER"/>
    <property type="match status" value="1"/>
</dbReference>
<evidence type="ECO:0000313" key="4">
    <source>
        <dbReference type="EMBL" id="PDH40024.1"/>
    </source>
</evidence>
<keyword evidence="1 2" id="KW-0732">Signal</keyword>
<feature type="non-terminal residue" evidence="4">
    <location>
        <position position="482"/>
    </location>
</feature>
<evidence type="ECO:0000259" key="3">
    <source>
        <dbReference type="Pfam" id="PF00496"/>
    </source>
</evidence>
<comment type="caution">
    <text evidence="4">The sequence shown here is derived from an EMBL/GenBank/DDBJ whole genome shotgun (WGS) entry which is preliminary data.</text>
</comment>
<dbReference type="PIRSF" id="PIRSF002741">
    <property type="entry name" value="MppA"/>
    <property type="match status" value="1"/>
</dbReference>
<evidence type="ECO:0000256" key="2">
    <source>
        <dbReference type="SAM" id="SignalP"/>
    </source>
</evidence>
<feature type="signal peptide" evidence="2">
    <location>
        <begin position="1"/>
        <end position="24"/>
    </location>
</feature>
<dbReference type="GO" id="GO:0030288">
    <property type="term" value="C:outer membrane-bounded periplasmic space"/>
    <property type="evidence" value="ECO:0007669"/>
    <property type="project" value="TreeGrafter"/>
</dbReference>
<organism evidence="4 5">
    <name type="scientific">OM182 bacterium MED-G24</name>
    <dbReference type="NCBI Taxonomy" id="1986255"/>
    <lineage>
        <taxon>Bacteria</taxon>
        <taxon>Pseudomonadati</taxon>
        <taxon>Pseudomonadota</taxon>
        <taxon>Gammaproteobacteria</taxon>
        <taxon>OMG group</taxon>
        <taxon>OM182 clade</taxon>
    </lineage>
</organism>
<sequence length="482" mass="55508">MKQIGRRYRWLVPIFLMASLPAWSATEVEGLDFKHGIAFFHELKYSADFTHLDYVNPDAPKGGPLVLPTQTSFNTLSPGNSQSLTAPGLNWTLDTLLIRAGDEVTGFYGRLADGIAITEDEMAIVFRIHPDAQWHDGVPVTPADVAFSLEYRLEQVEGNVWYGFVKEVEQIDERHVAIHLNTPLTLNNIIILQFMTVMPAHYWSVRDPSKVSLEPPVGSGPYRVSAVSQGRYVDYERVPDYWGRDIPVNKGRYNFDHIRYEVYRDSTVTREALRKGLIDIWTEQDVRYWHNSFDTPATEKGWLKKIRRSFGIEIGIRRALAFNNRLDRFKDRRVRQALTLALDFEWQNRTLHFSNRTRANSYFPDTILEATGLPSEDEVALLEPFRDQLPPELFTEPFRFTEVESPAHHRANMEKARALLIDAGWEIQDGVLKNADGEAFEMTFLSQNPEDSRILLPYFEQLDQLGIKANIRLAESSQYINR</sequence>
<name>A0A2A5WUZ8_9GAMM</name>
<dbReference type="CDD" id="cd08497">
    <property type="entry name" value="MbnE-like"/>
    <property type="match status" value="1"/>
</dbReference>
<evidence type="ECO:0000313" key="5">
    <source>
        <dbReference type="Proteomes" id="UP000219327"/>
    </source>
</evidence>
<dbReference type="Proteomes" id="UP000219327">
    <property type="component" value="Unassembled WGS sequence"/>
</dbReference>
<dbReference type="GO" id="GO:0043190">
    <property type="term" value="C:ATP-binding cassette (ABC) transporter complex"/>
    <property type="evidence" value="ECO:0007669"/>
    <property type="project" value="InterPro"/>
</dbReference>
<dbReference type="InterPro" id="IPR030678">
    <property type="entry name" value="Peptide/Ni-bd"/>
</dbReference>
<dbReference type="GO" id="GO:1904680">
    <property type="term" value="F:peptide transmembrane transporter activity"/>
    <property type="evidence" value="ECO:0007669"/>
    <property type="project" value="TreeGrafter"/>
</dbReference>
<accession>A0A2A5WUZ8</accession>
<reference evidence="4 5" key="1">
    <citation type="submission" date="2017-08" db="EMBL/GenBank/DDBJ databases">
        <title>Fine stratification of microbial communities through a metagenomic profile of the photic zone.</title>
        <authorList>
            <person name="Haro-Moreno J.M."/>
            <person name="Lopez-Perez M."/>
            <person name="De La Torre J."/>
            <person name="Picazo A."/>
            <person name="Camacho A."/>
            <person name="Rodriguez-Valera F."/>
        </authorList>
    </citation>
    <scope>NUCLEOTIDE SEQUENCE [LARGE SCALE GENOMIC DNA]</scope>
    <source>
        <strain evidence="4">MED-G24</strain>
    </source>
</reference>
<dbReference type="AlphaFoldDB" id="A0A2A5WUZ8"/>
<dbReference type="GO" id="GO:0042884">
    <property type="term" value="P:microcin transport"/>
    <property type="evidence" value="ECO:0007669"/>
    <property type="project" value="TreeGrafter"/>
</dbReference>
<dbReference type="Gene3D" id="3.40.190.10">
    <property type="entry name" value="Periplasmic binding protein-like II"/>
    <property type="match status" value="1"/>
</dbReference>
<feature type="chain" id="PRO_5012472818" description="Solute-binding protein family 5 domain-containing protein" evidence="2">
    <location>
        <begin position="25"/>
        <end position="482"/>
    </location>
</feature>
<dbReference type="PANTHER" id="PTHR30290:SF64">
    <property type="entry name" value="ABC TRANSPORTER PERIPLASMIC BINDING PROTEIN"/>
    <property type="match status" value="1"/>
</dbReference>
<dbReference type="Gene3D" id="3.10.105.10">
    <property type="entry name" value="Dipeptide-binding Protein, Domain 3"/>
    <property type="match status" value="1"/>
</dbReference>